<gene>
    <name evidence="2" type="ORF">RU87_GL000057</name>
</gene>
<evidence type="ECO:0000313" key="2">
    <source>
        <dbReference type="EMBL" id="PCS08234.1"/>
    </source>
</evidence>
<dbReference type="Proteomes" id="UP000242246">
    <property type="component" value="Unassembled WGS sequence"/>
</dbReference>
<name>A0A2A5S441_9LACT</name>
<dbReference type="STRING" id="1348632.GCA_001591745_00163"/>
<protein>
    <submittedName>
        <fullName evidence="2">Uncharacterized protein</fullName>
    </submittedName>
</protein>
<proteinExistence type="predicted"/>
<feature type="transmembrane region" description="Helical" evidence="1">
    <location>
        <begin position="20"/>
        <end position="45"/>
    </location>
</feature>
<keyword evidence="1" id="KW-1133">Transmembrane helix</keyword>
<dbReference type="AlphaFoldDB" id="A0A2A5S441"/>
<accession>A0A2A5S441</accession>
<comment type="caution">
    <text evidence="2">The sequence shown here is derived from an EMBL/GenBank/DDBJ whole genome shotgun (WGS) entry which is preliminary data.</text>
</comment>
<keyword evidence="1" id="KW-0472">Membrane</keyword>
<evidence type="ECO:0000256" key="1">
    <source>
        <dbReference type="SAM" id="Phobius"/>
    </source>
</evidence>
<dbReference type="RefSeq" id="WP_068159903.1">
    <property type="nucleotide sequence ID" value="NZ_JXJX01000001.1"/>
</dbReference>
<dbReference type="EMBL" id="JXJX01000001">
    <property type="protein sequence ID" value="PCS08234.1"/>
    <property type="molecule type" value="Genomic_DNA"/>
</dbReference>
<sequence>MNLNLLPDKYVKNRAPMLLLIAYIIFVGVTFVITILFFILLTVSVNKQRDVLSVRKLEQVSLTKNIKALKNANSVEVQEVIKTLKTKQIMTNQIFKTLDETFKKGTALLWNYELLLADSELRTFDNKELIRLDLNGIATYYAKDGAQQVVKELEAIPWIYSAVIVKSNLHEEGDDLIDTLANQANIHDITIQVKLIKDALPNTERNIK</sequence>
<keyword evidence="3" id="KW-1185">Reference proteome</keyword>
<evidence type="ECO:0000313" key="3">
    <source>
        <dbReference type="Proteomes" id="UP000242246"/>
    </source>
</evidence>
<organism evidence="2 3">
    <name type="scientific">Pseudolactococcus plantarum</name>
    <dbReference type="NCBI Taxonomy" id="1365"/>
    <lineage>
        <taxon>Bacteria</taxon>
        <taxon>Bacillati</taxon>
        <taxon>Bacillota</taxon>
        <taxon>Bacilli</taxon>
        <taxon>Lactobacillales</taxon>
        <taxon>Streptococcaceae</taxon>
        <taxon>Pseudolactococcus</taxon>
    </lineage>
</organism>
<keyword evidence="1" id="KW-0812">Transmembrane</keyword>
<dbReference type="OrthoDB" id="2182998at2"/>
<reference evidence="2 3" key="1">
    <citation type="submission" date="2014-12" db="EMBL/GenBank/DDBJ databases">
        <title>Draft genome sequences of 10 type strains of Lactococcus.</title>
        <authorList>
            <person name="Sun Z."/>
            <person name="Zhong Z."/>
            <person name="Liu W."/>
            <person name="Zhang W."/>
            <person name="Zhang H."/>
        </authorList>
    </citation>
    <scope>NUCLEOTIDE SEQUENCE [LARGE SCALE GENOMIC DNA]</scope>
    <source>
        <strain evidence="2 3">DSM 20686</strain>
    </source>
</reference>